<protein>
    <submittedName>
        <fullName evidence="2">Uncharacterized protein</fullName>
    </submittedName>
</protein>
<name>A0AAW1RXP4_9CHLO</name>
<dbReference type="EMBL" id="JALJOV010001937">
    <property type="protein sequence ID" value="KAK9838082.1"/>
    <property type="molecule type" value="Genomic_DNA"/>
</dbReference>
<evidence type="ECO:0000313" key="3">
    <source>
        <dbReference type="Proteomes" id="UP001485043"/>
    </source>
</evidence>
<feature type="compositionally biased region" description="Low complexity" evidence="1">
    <location>
        <begin position="14"/>
        <end position="26"/>
    </location>
</feature>
<reference evidence="2 3" key="1">
    <citation type="journal article" date="2024" name="Nat. Commun.">
        <title>Phylogenomics reveals the evolutionary origins of lichenization in chlorophyte algae.</title>
        <authorList>
            <person name="Puginier C."/>
            <person name="Libourel C."/>
            <person name="Otte J."/>
            <person name="Skaloud P."/>
            <person name="Haon M."/>
            <person name="Grisel S."/>
            <person name="Petersen M."/>
            <person name="Berrin J.G."/>
            <person name="Delaux P.M."/>
            <person name="Dal Grande F."/>
            <person name="Keller J."/>
        </authorList>
    </citation>
    <scope>NUCLEOTIDE SEQUENCE [LARGE SCALE GENOMIC DNA]</scope>
    <source>
        <strain evidence="2 3">SAG 2523</strain>
    </source>
</reference>
<evidence type="ECO:0000313" key="2">
    <source>
        <dbReference type="EMBL" id="KAK9838082.1"/>
    </source>
</evidence>
<gene>
    <name evidence="2" type="ORF">WJX84_008953</name>
</gene>
<dbReference type="AlphaFoldDB" id="A0AAW1RXP4"/>
<proteinExistence type="predicted"/>
<organism evidence="2 3">
    <name type="scientific">Apatococcus fuscideae</name>
    <dbReference type="NCBI Taxonomy" id="2026836"/>
    <lineage>
        <taxon>Eukaryota</taxon>
        <taxon>Viridiplantae</taxon>
        <taxon>Chlorophyta</taxon>
        <taxon>core chlorophytes</taxon>
        <taxon>Trebouxiophyceae</taxon>
        <taxon>Chlorellales</taxon>
        <taxon>Chlorellaceae</taxon>
        <taxon>Apatococcus</taxon>
    </lineage>
</organism>
<dbReference type="Proteomes" id="UP001485043">
    <property type="component" value="Unassembled WGS sequence"/>
</dbReference>
<keyword evidence="3" id="KW-1185">Reference proteome</keyword>
<evidence type="ECO:0000256" key="1">
    <source>
        <dbReference type="SAM" id="MobiDB-lite"/>
    </source>
</evidence>
<feature type="region of interest" description="Disordered" evidence="1">
    <location>
        <begin position="14"/>
        <end position="48"/>
    </location>
</feature>
<sequence length="105" mass="11469">MQSALCFRPAEISGSSSTSLQTTGLQPCGLWPHRPDRSTMDQVSSTTTPAASNLTTTLLQLVHSSCNINWTEAYRSLFAACQHRSRTAYKGRGLHHMVMMPSVTA</sequence>
<accession>A0AAW1RXP4</accession>
<comment type="caution">
    <text evidence="2">The sequence shown here is derived from an EMBL/GenBank/DDBJ whole genome shotgun (WGS) entry which is preliminary data.</text>
</comment>